<proteinExistence type="predicted"/>
<dbReference type="Proteomes" id="UP000193404">
    <property type="component" value="Chromosome"/>
</dbReference>
<dbReference type="KEGG" id="aman:B6F84_08330"/>
<reference evidence="1 2" key="1">
    <citation type="submission" date="2017-03" db="EMBL/GenBank/DDBJ databases">
        <title>Sulfur activation and transportation mechanism of thermophilic Archaea Acidianus manzaensis YN-25.</title>
        <authorList>
            <person name="Ma Y."/>
            <person name="Yang Y."/>
            <person name="Xia J."/>
        </authorList>
    </citation>
    <scope>NUCLEOTIDE SEQUENCE [LARGE SCALE GENOMIC DNA]</scope>
    <source>
        <strain evidence="1 2">YN-25</strain>
    </source>
</reference>
<organism evidence="1 2">
    <name type="scientific">Acidianus manzaensis</name>
    <dbReference type="NCBI Taxonomy" id="282676"/>
    <lineage>
        <taxon>Archaea</taxon>
        <taxon>Thermoproteota</taxon>
        <taxon>Thermoprotei</taxon>
        <taxon>Sulfolobales</taxon>
        <taxon>Sulfolobaceae</taxon>
        <taxon>Acidianus</taxon>
    </lineage>
</organism>
<dbReference type="OrthoDB" id="34379at2157"/>
<evidence type="ECO:0000313" key="2">
    <source>
        <dbReference type="Proteomes" id="UP000193404"/>
    </source>
</evidence>
<dbReference type="EMBL" id="CP020477">
    <property type="protein sequence ID" value="ARM76026.1"/>
    <property type="molecule type" value="Genomic_DNA"/>
</dbReference>
<keyword evidence="2" id="KW-1185">Reference proteome</keyword>
<sequence>MVIAKFENGDTFLLSENGSISKFQNLKPDILIVDKLSPDLLNYAIENNLKIFECNKKENECLEELVLRLFPQCKSCKFM</sequence>
<protein>
    <submittedName>
        <fullName evidence="1">Uncharacterized protein</fullName>
    </submittedName>
</protein>
<evidence type="ECO:0000313" key="1">
    <source>
        <dbReference type="EMBL" id="ARM76026.1"/>
    </source>
</evidence>
<accession>A0A1W6K0H6</accession>
<dbReference type="RefSeq" id="WP_148691807.1">
    <property type="nucleotide sequence ID" value="NZ_CP020477.1"/>
</dbReference>
<dbReference type="STRING" id="282676.B6F84_08330"/>
<dbReference type="AlphaFoldDB" id="A0A1W6K0H6"/>
<dbReference type="GeneID" id="41590917"/>
<gene>
    <name evidence="1" type="ORF">B6F84_08330</name>
</gene>
<name>A0A1W6K0H6_9CREN</name>